<protein>
    <submittedName>
        <fullName evidence="1">Uncharacterized protein</fullName>
    </submittedName>
</protein>
<proteinExistence type="predicted"/>
<comment type="caution">
    <text evidence="1">The sequence shown here is derived from an EMBL/GenBank/DDBJ whole genome shotgun (WGS) entry which is preliminary data.</text>
</comment>
<sequence length="101" mass="11751">MKKMMIQADKFIKKLEELNISFDAGTFYIYLADVLLKYDSEDIITALKEKTGLSNKKINKYMIELIEKDAIVCHKNGYKLTLGIPMWTPEIHMCDGKSLWE</sequence>
<evidence type="ECO:0000313" key="1">
    <source>
        <dbReference type="EMBL" id="KKN72978.1"/>
    </source>
</evidence>
<organism evidence="1">
    <name type="scientific">marine sediment metagenome</name>
    <dbReference type="NCBI Taxonomy" id="412755"/>
    <lineage>
        <taxon>unclassified sequences</taxon>
        <taxon>metagenomes</taxon>
        <taxon>ecological metagenomes</taxon>
    </lineage>
</organism>
<name>A0A0F9W4K8_9ZZZZ</name>
<accession>A0A0F9W4K8</accession>
<gene>
    <name evidence="1" type="ORF">LCGC14_0405320</name>
</gene>
<reference evidence="1" key="1">
    <citation type="journal article" date="2015" name="Nature">
        <title>Complex archaea that bridge the gap between prokaryotes and eukaryotes.</title>
        <authorList>
            <person name="Spang A."/>
            <person name="Saw J.H."/>
            <person name="Jorgensen S.L."/>
            <person name="Zaremba-Niedzwiedzka K."/>
            <person name="Martijn J."/>
            <person name="Lind A.E."/>
            <person name="van Eijk R."/>
            <person name="Schleper C."/>
            <person name="Guy L."/>
            <person name="Ettema T.J."/>
        </authorList>
    </citation>
    <scope>NUCLEOTIDE SEQUENCE</scope>
</reference>
<dbReference type="EMBL" id="LAZR01000352">
    <property type="protein sequence ID" value="KKN72978.1"/>
    <property type="molecule type" value="Genomic_DNA"/>
</dbReference>
<dbReference type="AlphaFoldDB" id="A0A0F9W4K8"/>